<sequence>MQGMPAGCADTSATFAGLRNFNEVFPTSVCVAVRVAEPQRLPGLWVPLLMYVQY</sequence>
<evidence type="ECO:0000313" key="2">
    <source>
        <dbReference type="Proteomes" id="UP000199529"/>
    </source>
</evidence>
<protein>
    <submittedName>
        <fullName evidence="1">Uncharacterized protein</fullName>
    </submittedName>
</protein>
<proteinExistence type="predicted"/>
<dbReference type="EMBL" id="FNOK01000032">
    <property type="protein sequence ID" value="SDY66377.1"/>
    <property type="molecule type" value="Genomic_DNA"/>
</dbReference>
<gene>
    <name evidence="1" type="ORF">SAMN05216215_10321</name>
</gene>
<name>A0A1H3LP95_9PSEU</name>
<evidence type="ECO:0000313" key="1">
    <source>
        <dbReference type="EMBL" id="SDY66377.1"/>
    </source>
</evidence>
<dbReference type="AlphaFoldDB" id="A0A1H3LP95"/>
<dbReference type="Proteomes" id="UP000199529">
    <property type="component" value="Unassembled WGS sequence"/>
</dbReference>
<keyword evidence="2" id="KW-1185">Reference proteome</keyword>
<organism evidence="1 2">
    <name type="scientific">Saccharopolyspora shandongensis</name>
    <dbReference type="NCBI Taxonomy" id="418495"/>
    <lineage>
        <taxon>Bacteria</taxon>
        <taxon>Bacillati</taxon>
        <taxon>Actinomycetota</taxon>
        <taxon>Actinomycetes</taxon>
        <taxon>Pseudonocardiales</taxon>
        <taxon>Pseudonocardiaceae</taxon>
        <taxon>Saccharopolyspora</taxon>
    </lineage>
</organism>
<feature type="non-terminal residue" evidence="1">
    <location>
        <position position="54"/>
    </location>
</feature>
<accession>A0A1H3LP95</accession>
<reference evidence="2" key="1">
    <citation type="submission" date="2016-10" db="EMBL/GenBank/DDBJ databases">
        <authorList>
            <person name="Varghese N."/>
            <person name="Submissions S."/>
        </authorList>
    </citation>
    <scope>NUCLEOTIDE SEQUENCE [LARGE SCALE GENOMIC DNA]</scope>
    <source>
        <strain evidence="2">CGMCC 4.3530</strain>
    </source>
</reference>